<gene>
    <name evidence="3" type="ORF">ParKJ_04885</name>
</gene>
<reference evidence="3" key="1">
    <citation type="submission" date="2022-08" db="EMBL/GenBank/DDBJ databases">
        <authorList>
            <person name="Kim S.-J."/>
        </authorList>
    </citation>
    <scope>NUCLEOTIDE SEQUENCE</scope>
    <source>
        <strain evidence="3">KJ</strain>
    </source>
</reference>
<feature type="chain" id="PRO_5042816565" evidence="2">
    <location>
        <begin position="23"/>
        <end position="94"/>
    </location>
</feature>
<keyword evidence="2" id="KW-0732">Signal</keyword>
<dbReference type="EMBL" id="JANSLM010000002">
    <property type="protein sequence ID" value="MDT8836736.1"/>
    <property type="molecule type" value="Genomic_DNA"/>
</dbReference>
<comment type="caution">
    <text evidence="3">The sequence shown here is derived from an EMBL/GenBank/DDBJ whole genome shotgun (WGS) entry which is preliminary data.</text>
</comment>
<evidence type="ECO:0000313" key="3">
    <source>
        <dbReference type="EMBL" id="MDT8836736.1"/>
    </source>
</evidence>
<name>A0AAP5Q4B4_9BURK</name>
<organism evidence="3 4">
    <name type="scientific">Paraburkholderia fungorum</name>
    <dbReference type="NCBI Taxonomy" id="134537"/>
    <lineage>
        <taxon>Bacteria</taxon>
        <taxon>Pseudomonadati</taxon>
        <taxon>Pseudomonadota</taxon>
        <taxon>Betaproteobacteria</taxon>
        <taxon>Burkholderiales</taxon>
        <taxon>Burkholderiaceae</taxon>
        <taxon>Paraburkholderia</taxon>
    </lineage>
</organism>
<dbReference type="Pfam" id="PF13663">
    <property type="entry name" value="DUF4148"/>
    <property type="match status" value="1"/>
</dbReference>
<evidence type="ECO:0000256" key="1">
    <source>
        <dbReference type="SAM" id="MobiDB-lite"/>
    </source>
</evidence>
<protein>
    <submittedName>
        <fullName evidence="3">DUF4148 domain-containing protein</fullName>
    </submittedName>
</protein>
<sequence length="94" mass="9659">MKSFTKMVFIAALIAAPVASFAQSSLPVSRAQVRAELAQLEKAGYDPHDWLHYPENIQAAEAKVAAQNAAAQAPVSGYGGAVDGTSRSGAASGL</sequence>
<feature type="region of interest" description="Disordered" evidence="1">
    <location>
        <begin position="75"/>
        <end position="94"/>
    </location>
</feature>
<accession>A0AAP5Q4B4</accession>
<feature type="compositionally biased region" description="Polar residues" evidence="1">
    <location>
        <begin position="85"/>
        <end position="94"/>
    </location>
</feature>
<proteinExistence type="predicted"/>
<evidence type="ECO:0000313" key="4">
    <source>
        <dbReference type="Proteomes" id="UP001246473"/>
    </source>
</evidence>
<dbReference type="Proteomes" id="UP001246473">
    <property type="component" value="Unassembled WGS sequence"/>
</dbReference>
<evidence type="ECO:0000256" key="2">
    <source>
        <dbReference type="SAM" id="SignalP"/>
    </source>
</evidence>
<dbReference type="InterPro" id="IPR025421">
    <property type="entry name" value="DUF4148"/>
</dbReference>
<feature type="signal peptide" evidence="2">
    <location>
        <begin position="1"/>
        <end position="22"/>
    </location>
</feature>
<dbReference type="AlphaFoldDB" id="A0AAP5Q4B4"/>
<dbReference type="RefSeq" id="WP_106356901.1">
    <property type="nucleotide sequence ID" value="NZ_JANSLM010000002.1"/>
</dbReference>